<feature type="non-terminal residue" evidence="2">
    <location>
        <position position="63"/>
    </location>
</feature>
<evidence type="ECO:0000313" key="2">
    <source>
        <dbReference type="EMBL" id="GAH86655.1"/>
    </source>
</evidence>
<dbReference type="EMBL" id="BARU01035984">
    <property type="protein sequence ID" value="GAH86655.1"/>
    <property type="molecule type" value="Genomic_DNA"/>
</dbReference>
<dbReference type="InterPro" id="IPR055446">
    <property type="entry name" value="RecD2_N_OB"/>
</dbReference>
<accession>X1JZ27</accession>
<comment type="caution">
    <text evidence="2">The sequence shown here is derived from an EMBL/GenBank/DDBJ whole genome shotgun (WGS) entry which is preliminary data.</text>
</comment>
<organism evidence="2">
    <name type="scientific">marine sediment metagenome</name>
    <dbReference type="NCBI Taxonomy" id="412755"/>
    <lineage>
        <taxon>unclassified sequences</taxon>
        <taxon>metagenomes</taxon>
        <taxon>ecological metagenomes</taxon>
    </lineage>
</organism>
<sequence>MESITGTIEKIVYRNEENGYVIAKISLDKNEEKLTTIVGNMASVNIGETCELKGEWVNNPKYG</sequence>
<gene>
    <name evidence="2" type="ORF">S03H2_56267</name>
</gene>
<name>X1JZ27_9ZZZZ</name>
<proteinExistence type="predicted"/>
<evidence type="ECO:0000259" key="1">
    <source>
        <dbReference type="Pfam" id="PF23139"/>
    </source>
</evidence>
<protein>
    <recommendedName>
        <fullName evidence="1">ATP-dependent RecD2 DNA helicase OB-fold domain-containing protein</fullName>
    </recommendedName>
</protein>
<dbReference type="Pfam" id="PF23139">
    <property type="entry name" value="OB_YrrC"/>
    <property type="match status" value="1"/>
</dbReference>
<feature type="domain" description="ATP-dependent RecD2 DNA helicase OB-fold" evidence="1">
    <location>
        <begin position="1"/>
        <end position="63"/>
    </location>
</feature>
<reference evidence="2" key="1">
    <citation type="journal article" date="2014" name="Front. Microbiol.">
        <title>High frequency of phylogenetically diverse reductive dehalogenase-homologous genes in deep subseafloor sedimentary metagenomes.</title>
        <authorList>
            <person name="Kawai M."/>
            <person name="Futagami T."/>
            <person name="Toyoda A."/>
            <person name="Takaki Y."/>
            <person name="Nishi S."/>
            <person name="Hori S."/>
            <person name="Arai W."/>
            <person name="Tsubouchi T."/>
            <person name="Morono Y."/>
            <person name="Uchiyama I."/>
            <person name="Ito T."/>
            <person name="Fujiyama A."/>
            <person name="Inagaki F."/>
            <person name="Takami H."/>
        </authorList>
    </citation>
    <scope>NUCLEOTIDE SEQUENCE</scope>
    <source>
        <strain evidence="2">Expedition CK06-06</strain>
    </source>
</reference>
<dbReference type="AlphaFoldDB" id="X1JZ27"/>